<organism evidence="1 2">
    <name type="scientific">Naegleria lovaniensis</name>
    <name type="common">Amoeba</name>
    <dbReference type="NCBI Taxonomy" id="51637"/>
    <lineage>
        <taxon>Eukaryota</taxon>
        <taxon>Discoba</taxon>
        <taxon>Heterolobosea</taxon>
        <taxon>Tetramitia</taxon>
        <taxon>Eutetramitia</taxon>
        <taxon>Vahlkampfiidae</taxon>
        <taxon>Naegleria</taxon>
    </lineage>
</organism>
<name>A0AA88GZW3_NAELO</name>
<keyword evidence="2" id="KW-1185">Reference proteome</keyword>
<accession>A0AA88GZW3</accession>
<proteinExistence type="predicted"/>
<evidence type="ECO:0000313" key="1">
    <source>
        <dbReference type="EMBL" id="KAG2388693.1"/>
    </source>
</evidence>
<dbReference type="GeneID" id="68092594"/>
<gene>
    <name evidence="1" type="ORF">C9374_000132</name>
</gene>
<evidence type="ECO:0000313" key="2">
    <source>
        <dbReference type="Proteomes" id="UP000816034"/>
    </source>
</evidence>
<protein>
    <submittedName>
        <fullName evidence="1">Uncharacterized protein</fullName>
    </submittedName>
</protein>
<dbReference type="EMBL" id="PYSW02000009">
    <property type="protein sequence ID" value="KAG2388693.1"/>
    <property type="molecule type" value="Genomic_DNA"/>
</dbReference>
<comment type="caution">
    <text evidence="1">The sequence shown here is derived from an EMBL/GenBank/DDBJ whole genome shotgun (WGS) entry which is preliminary data.</text>
</comment>
<dbReference type="Proteomes" id="UP000816034">
    <property type="component" value="Unassembled WGS sequence"/>
</dbReference>
<reference evidence="1 2" key="1">
    <citation type="journal article" date="2018" name="BMC Genomics">
        <title>The genome of Naegleria lovaniensis, the basis for a comparative approach to unravel pathogenicity factors of the human pathogenic amoeba N. fowleri.</title>
        <authorList>
            <person name="Liechti N."/>
            <person name="Schurch N."/>
            <person name="Bruggmann R."/>
            <person name="Wittwer M."/>
        </authorList>
    </citation>
    <scope>NUCLEOTIDE SEQUENCE [LARGE SCALE GENOMIC DNA]</scope>
    <source>
        <strain evidence="1 2">ATCC 30569</strain>
    </source>
</reference>
<dbReference type="AlphaFoldDB" id="A0AA88GZW3"/>
<dbReference type="RefSeq" id="XP_044552685.1">
    <property type="nucleotide sequence ID" value="XM_044689047.1"/>
</dbReference>
<sequence length="579" mass="67134">MLVDFITLLSTCWKRGYDILLSVFRLDDFYHYFTEKDFTKFQAQKLFSPSSEVLQIIHTTDTFLYSADIIWLAYAIVGHLYCQGLNKNEDNLHVNKLSAFPSKHLEVLKINKDMFEQLAFAPAMAESPKSETSERYNRNILLTTESVLSISNQIGFELFELFLSYTSLLLRCDDSSLVQLVLSIFGQLLANVNDFILATLIKNKRLNIVKHIEHLLCCTDENVVIILGKCIFVLFLRDVNFITDHVLNNSKILNEIIYWALNAQQSSTKVQYLNLLFLLVLQSEKLSINLITNNKINILYHISNMLRPQSSQKSNDHNISIELEPSLQFVFIQLFYGLSTHSSCHQFIIEYAPTNETSSNNNIIQILKALSFSQYPLTRYYSFLIWSNLLTLSSYHSGNASLRNDKIHDNRYTRYLCRNEQVLNLLMYAYKEETEMIIKRVITLLLKDICAIRQNNYERIILLEHFNLLFESIDLLHFQMSYLMDVYETRNGIFNEEESMTVDQSVQLSIAQTHLITTIVRMDAEDASHTGTSPTLELLKTQYQIQRYIMDLLIVLDKRGDVKNANTIRALASVLQLEV</sequence>